<feature type="compositionally biased region" description="Polar residues" evidence="1">
    <location>
        <begin position="95"/>
        <end position="114"/>
    </location>
</feature>
<keyword evidence="3" id="KW-1185">Reference proteome</keyword>
<sequence>MLEYEKQRTFGNVEGWTAPPPPSSRASARQHDDATERRRTTAGDGTRVEAWLDDDVSGGISAWGEEVHIAENTFPASQRAPTAAERRRSEGDAIVSSTRSSFGRTVNAAQQSAATGKGLLGSSSRPLAPLRPHPSSRRIAASRKSRPAEPVCGEAEEEMREETSTSRRQPPPPPTPSTPPSRAPPDDRKPKSSDMHPPLPPSSPRGVPDDVEKRVIRSGGESVEEVQLRARVAKLRLKLEKRLFQRQLRAEMSMSAQSRRSAGLPMVSSLNSARNAPTQHSTKSSTHSLSGPRTSRSHTSSSGVTETLTRHPAALCLAVGRGYDRLT</sequence>
<feature type="region of interest" description="Disordered" evidence="1">
    <location>
        <begin position="72"/>
        <end position="210"/>
    </location>
</feature>
<dbReference type="AlphaFoldDB" id="A0A830HP83"/>
<proteinExistence type="predicted"/>
<name>A0A830HP83_9CHLO</name>
<dbReference type="EMBL" id="BNJQ01000016">
    <property type="protein sequence ID" value="GHP07261.1"/>
    <property type="molecule type" value="Genomic_DNA"/>
</dbReference>
<organism evidence="2 3">
    <name type="scientific">Pycnococcus provasolii</name>
    <dbReference type="NCBI Taxonomy" id="41880"/>
    <lineage>
        <taxon>Eukaryota</taxon>
        <taxon>Viridiplantae</taxon>
        <taxon>Chlorophyta</taxon>
        <taxon>Pseudoscourfieldiophyceae</taxon>
        <taxon>Pseudoscourfieldiales</taxon>
        <taxon>Pycnococcaceae</taxon>
        <taxon>Pycnococcus</taxon>
    </lineage>
</organism>
<evidence type="ECO:0000313" key="2">
    <source>
        <dbReference type="EMBL" id="GHP07261.1"/>
    </source>
</evidence>
<dbReference type="Proteomes" id="UP000660262">
    <property type="component" value="Unassembled WGS sequence"/>
</dbReference>
<protein>
    <submittedName>
        <fullName evidence="2">Uncharacterized protein</fullName>
    </submittedName>
</protein>
<comment type="caution">
    <text evidence="2">The sequence shown here is derived from an EMBL/GenBank/DDBJ whole genome shotgun (WGS) entry which is preliminary data.</text>
</comment>
<gene>
    <name evidence="2" type="ORF">PPROV_000600200</name>
</gene>
<evidence type="ECO:0000313" key="3">
    <source>
        <dbReference type="Proteomes" id="UP000660262"/>
    </source>
</evidence>
<evidence type="ECO:0000256" key="1">
    <source>
        <dbReference type="SAM" id="MobiDB-lite"/>
    </source>
</evidence>
<feature type="compositionally biased region" description="Basic residues" evidence="1">
    <location>
        <begin position="134"/>
        <end position="145"/>
    </location>
</feature>
<feature type="region of interest" description="Disordered" evidence="1">
    <location>
        <begin position="1"/>
        <end position="47"/>
    </location>
</feature>
<feature type="compositionally biased region" description="Basic and acidic residues" evidence="1">
    <location>
        <begin position="184"/>
        <end position="194"/>
    </location>
</feature>
<feature type="compositionally biased region" description="Basic and acidic residues" evidence="1">
    <location>
        <begin position="29"/>
        <end position="41"/>
    </location>
</feature>
<reference evidence="2" key="1">
    <citation type="submission" date="2020-10" db="EMBL/GenBank/DDBJ databases">
        <title>Unveiling of a novel bifunctional photoreceptor, Dualchrome1, isolated from a cosmopolitan green alga.</title>
        <authorList>
            <person name="Suzuki S."/>
            <person name="Kawachi M."/>
        </authorList>
    </citation>
    <scope>NUCLEOTIDE SEQUENCE</scope>
    <source>
        <strain evidence="2">NIES 2893</strain>
    </source>
</reference>
<feature type="compositionally biased region" description="Pro residues" evidence="1">
    <location>
        <begin position="169"/>
        <end position="183"/>
    </location>
</feature>
<feature type="region of interest" description="Disordered" evidence="1">
    <location>
        <begin position="270"/>
        <end position="307"/>
    </location>
</feature>
<accession>A0A830HP83</accession>